<feature type="compositionally biased region" description="Basic and acidic residues" evidence="1">
    <location>
        <begin position="14"/>
        <end position="24"/>
    </location>
</feature>
<dbReference type="Gene3D" id="3.40.30.10">
    <property type="entry name" value="Glutaredoxin"/>
    <property type="match status" value="1"/>
</dbReference>
<sequence>MRDRARLPRAGARQHADRTARRGDGGALLLVEQIRDGWGDGHGPILTNTTDRTRAPRPSEPAHTDGRNGGRDTDVEDDMADLTMYTTTWCGFCRRLKLQLDEAGISYREIDIERNADAARFVEGVNGGNQTVPTVLFPDETTATNPSFAEVKRKIAA</sequence>
<keyword evidence="4" id="KW-1185">Reference proteome</keyword>
<evidence type="ECO:0000313" key="4">
    <source>
        <dbReference type="Proteomes" id="UP001500449"/>
    </source>
</evidence>
<dbReference type="Proteomes" id="UP001500449">
    <property type="component" value="Unassembled WGS sequence"/>
</dbReference>
<accession>A0ABN2MXS9</accession>
<dbReference type="InterPro" id="IPR036249">
    <property type="entry name" value="Thioredoxin-like_sf"/>
</dbReference>
<evidence type="ECO:0000313" key="3">
    <source>
        <dbReference type="EMBL" id="GAA1843326.1"/>
    </source>
</evidence>
<reference evidence="3 4" key="1">
    <citation type="journal article" date="2019" name="Int. J. Syst. Evol. Microbiol.">
        <title>The Global Catalogue of Microorganisms (GCM) 10K type strain sequencing project: providing services to taxonomists for standard genome sequencing and annotation.</title>
        <authorList>
            <consortium name="The Broad Institute Genomics Platform"/>
            <consortium name="The Broad Institute Genome Sequencing Center for Infectious Disease"/>
            <person name="Wu L."/>
            <person name="Ma J."/>
        </authorList>
    </citation>
    <scope>NUCLEOTIDE SEQUENCE [LARGE SCALE GENOMIC DNA]</scope>
    <source>
        <strain evidence="3 4">JCM 16009</strain>
    </source>
</reference>
<protein>
    <recommendedName>
        <fullName evidence="2">Glutaredoxin domain-containing protein</fullName>
    </recommendedName>
</protein>
<dbReference type="EMBL" id="BAAAQK010000005">
    <property type="protein sequence ID" value="GAA1843326.1"/>
    <property type="molecule type" value="Genomic_DNA"/>
</dbReference>
<comment type="caution">
    <text evidence="3">The sequence shown here is derived from an EMBL/GenBank/DDBJ whole genome shotgun (WGS) entry which is preliminary data.</text>
</comment>
<evidence type="ECO:0000259" key="2">
    <source>
        <dbReference type="Pfam" id="PF00462"/>
    </source>
</evidence>
<dbReference type="InterPro" id="IPR011915">
    <property type="entry name" value="GlrX_actino"/>
</dbReference>
<gene>
    <name evidence="3" type="ORF">GCM10009836_23370</name>
</gene>
<organism evidence="3 4">
    <name type="scientific">Pseudonocardia ailaonensis</name>
    <dbReference type="NCBI Taxonomy" id="367279"/>
    <lineage>
        <taxon>Bacteria</taxon>
        <taxon>Bacillati</taxon>
        <taxon>Actinomycetota</taxon>
        <taxon>Actinomycetes</taxon>
        <taxon>Pseudonocardiales</taxon>
        <taxon>Pseudonocardiaceae</taxon>
        <taxon>Pseudonocardia</taxon>
    </lineage>
</organism>
<dbReference type="CDD" id="cd02976">
    <property type="entry name" value="NrdH"/>
    <property type="match status" value="1"/>
</dbReference>
<feature type="compositionally biased region" description="Basic and acidic residues" evidence="1">
    <location>
        <begin position="60"/>
        <end position="73"/>
    </location>
</feature>
<proteinExistence type="predicted"/>
<dbReference type="PROSITE" id="PS51354">
    <property type="entry name" value="GLUTAREDOXIN_2"/>
    <property type="match status" value="1"/>
</dbReference>
<feature type="domain" description="Glutaredoxin" evidence="2">
    <location>
        <begin position="83"/>
        <end position="137"/>
    </location>
</feature>
<dbReference type="Pfam" id="PF00462">
    <property type="entry name" value="Glutaredoxin"/>
    <property type="match status" value="1"/>
</dbReference>
<dbReference type="InterPro" id="IPR002109">
    <property type="entry name" value="Glutaredoxin"/>
</dbReference>
<dbReference type="NCBIfam" id="TIGR02200">
    <property type="entry name" value="GlrX_actino"/>
    <property type="match status" value="1"/>
</dbReference>
<feature type="region of interest" description="Disordered" evidence="1">
    <location>
        <begin position="40"/>
        <end position="75"/>
    </location>
</feature>
<feature type="region of interest" description="Disordered" evidence="1">
    <location>
        <begin position="1"/>
        <end position="24"/>
    </location>
</feature>
<evidence type="ECO:0000256" key="1">
    <source>
        <dbReference type="SAM" id="MobiDB-lite"/>
    </source>
</evidence>
<name>A0ABN2MXS9_9PSEU</name>
<dbReference type="SUPFAM" id="SSF52833">
    <property type="entry name" value="Thioredoxin-like"/>
    <property type="match status" value="1"/>
</dbReference>